<keyword evidence="6" id="KW-1185">Reference proteome</keyword>
<dbReference type="SMART" id="SM00413">
    <property type="entry name" value="ETS"/>
    <property type="match status" value="1"/>
</dbReference>
<accession>A0ABD2Q7K9</accession>
<comment type="caution">
    <text evidence="5">The sequence shown here is derived from an EMBL/GenBank/DDBJ whole genome shotgun (WGS) entry which is preliminary data.</text>
</comment>
<organism evidence="5 6">
    <name type="scientific">Cichlidogyrus casuarinus</name>
    <dbReference type="NCBI Taxonomy" id="1844966"/>
    <lineage>
        <taxon>Eukaryota</taxon>
        <taxon>Metazoa</taxon>
        <taxon>Spiralia</taxon>
        <taxon>Lophotrochozoa</taxon>
        <taxon>Platyhelminthes</taxon>
        <taxon>Monogenea</taxon>
        <taxon>Monopisthocotylea</taxon>
        <taxon>Dactylogyridea</taxon>
        <taxon>Ancyrocephalidae</taxon>
        <taxon>Cichlidogyrus</taxon>
    </lineage>
</organism>
<dbReference type="Proteomes" id="UP001626550">
    <property type="component" value="Unassembled WGS sequence"/>
</dbReference>
<dbReference type="InterPro" id="IPR046328">
    <property type="entry name" value="ETS_fam"/>
</dbReference>
<dbReference type="Gene3D" id="1.10.10.10">
    <property type="entry name" value="Winged helix-like DNA-binding domain superfamily/Winged helix DNA-binding domain"/>
    <property type="match status" value="1"/>
</dbReference>
<dbReference type="InterPro" id="IPR000418">
    <property type="entry name" value="Ets_dom"/>
</dbReference>
<gene>
    <name evidence="5" type="primary">ETV4</name>
    <name evidence="5" type="ORF">Ciccas_005837</name>
</gene>
<keyword evidence="3" id="KW-0539">Nucleus</keyword>
<dbReference type="InterPro" id="IPR036390">
    <property type="entry name" value="WH_DNA-bd_sf"/>
</dbReference>
<dbReference type="PRINTS" id="PR00454">
    <property type="entry name" value="ETSDOMAIN"/>
</dbReference>
<keyword evidence="2 3" id="KW-0238">DNA-binding</keyword>
<dbReference type="GO" id="GO:0005634">
    <property type="term" value="C:nucleus"/>
    <property type="evidence" value="ECO:0007669"/>
    <property type="project" value="UniProtKB-SubCell"/>
</dbReference>
<evidence type="ECO:0000256" key="1">
    <source>
        <dbReference type="ARBA" id="ARBA00005562"/>
    </source>
</evidence>
<dbReference type="AlphaFoldDB" id="A0ABD2Q7K9"/>
<dbReference type="EMBL" id="JBJKFK010000729">
    <property type="protein sequence ID" value="KAL3315535.1"/>
    <property type="molecule type" value="Genomic_DNA"/>
</dbReference>
<evidence type="ECO:0000256" key="3">
    <source>
        <dbReference type="RuleBase" id="RU004019"/>
    </source>
</evidence>
<evidence type="ECO:0000256" key="2">
    <source>
        <dbReference type="ARBA" id="ARBA00023125"/>
    </source>
</evidence>
<dbReference type="PANTHER" id="PTHR11849:SF282">
    <property type="entry name" value="ETV5-RELATED PROTEIN ETS96B"/>
    <property type="match status" value="1"/>
</dbReference>
<feature type="non-terminal residue" evidence="5">
    <location>
        <position position="1"/>
    </location>
</feature>
<dbReference type="SUPFAM" id="SSF46785">
    <property type="entry name" value="Winged helix' DNA-binding domain"/>
    <property type="match status" value="1"/>
</dbReference>
<dbReference type="InterPro" id="IPR036388">
    <property type="entry name" value="WH-like_DNA-bd_sf"/>
</dbReference>
<dbReference type="FunFam" id="1.10.10.10:FF:000055">
    <property type="entry name" value="ETS translocation variant 4 isoform 1"/>
    <property type="match status" value="1"/>
</dbReference>
<comment type="subcellular location">
    <subcellularLocation>
        <location evidence="3">Nucleus</location>
    </subcellularLocation>
</comment>
<evidence type="ECO:0000259" key="4">
    <source>
        <dbReference type="PROSITE" id="PS50061"/>
    </source>
</evidence>
<dbReference type="PROSITE" id="PS00346">
    <property type="entry name" value="ETS_DOMAIN_2"/>
    <property type="match status" value="1"/>
</dbReference>
<dbReference type="PANTHER" id="PTHR11849">
    <property type="entry name" value="ETS"/>
    <property type="match status" value="1"/>
</dbReference>
<dbReference type="Pfam" id="PF00178">
    <property type="entry name" value="Ets"/>
    <property type="match status" value="1"/>
</dbReference>
<proteinExistence type="inferred from homology"/>
<name>A0ABD2Q7K9_9PLAT</name>
<feature type="domain" description="ETS" evidence="4">
    <location>
        <begin position="35"/>
        <end position="115"/>
    </location>
</feature>
<comment type="similarity">
    <text evidence="1 3">Belongs to the ETS family.</text>
</comment>
<evidence type="ECO:0000313" key="5">
    <source>
        <dbReference type="EMBL" id="KAL3315535.1"/>
    </source>
</evidence>
<reference evidence="5 6" key="1">
    <citation type="submission" date="2024-11" db="EMBL/GenBank/DDBJ databases">
        <title>Adaptive evolution of stress response genes in parasites aligns with host niche diversity.</title>
        <authorList>
            <person name="Hahn C."/>
            <person name="Resl P."/>
        </authorList>
    </citation>
    <scope>NUCLEOTIDE SEQUENCE [LARGE SCALE GENOMIC DNA]</scope>
    <source>
        <strain evidence="5">EGGRZ-B1_66</strain>
        <tissue evidence="5">Body</tissue>
    </source>
</reference>
<dbReference type="PROSITE" id="PS50061">
    <property type="entry name" value="ETS_DOMAIN_3"/>
    <property type="match status" value="1"/>
</dbReference>
<dbReference type="GO" id="GO:0003677">
    <property type="term" value="F:DNA binding"/>
    <property type="evidence" value="ECO:0007669"/>
    <property type="project" value="UniProtKB-KW"/>
</dbReference>
<sequence>VETGPSAEVVNEEANNAAYSTANAALASLHHRGSLQLWQFLIALLDDPASQNLICWTGRTLEFKLNEPEEVARLWGLQKNRPAMNYDKLSRSLRYYYEKGIMQKVSGERYVYRFICEPELLFALALPSEDSCSNVMCPVGRSDLHNSTPSCFLSSAFNKPTLKDLTPENRANTAALMKYKRSNFEASTSATKPTRKIALGLGDKSSDTKLSSSYLPTEHVYTSQAEYSANSGESLLYTVNYSELVEANSMT</sequence>
<evidence type="ECO:0000313" key="6">
    <source>
        <dbReference type="Proteomes" id="UP001626550"/>
    </source>
</evidence>
<protein>
    <submittedName>
        <fullName evidence="5">ETS translocation variant 4</fullName>
    </submittedName>
</protein>